<dbReference type="Proteomes" id="UP000789901">
    <property type="component" value="Unassembled WGS sequence"/>
</dbReference>
<comment type="caution">
    <text evidence="1">The sequence shown here is derived from an EMBL/GenBank/DDBJ whole genome shotgun (WGS) entry which is preliminary data.</text>
</comment>
<gene>
    <name evidence="1" type="ORF">GMARGA_LOCUS41241</name>
</gene>
<reference evidence="1 2" key="1">
    <citation type="submission" date="2021-06" db="EMBL/GenBank/DDBJ databases">
        <authorList>
            <person name="Kallberg Y."/>
            <person name="Tangrot J."/>
            <person name="Rosling A."/>
        </authorList>
    </citation>
    <scope>NUCLEOTIDE SEQUENCE [LARGE SCALE GENOMIC DNA]</scope>
    <source>
        <strain evidence="1 2">120-4 pot B 10/14</strain>
    </source>
</reference>
<evidence type="ECO:0000313" key="1">
    <source>
        <dbReference type="EMBL" id="CAG8852420.1"/>
    </source>
</evidence>
<feature type="non-terminal residue" evidence="1">
    <location>
        <position position="1"/>
    </location>
</feature>
<evidence type="ECO:0000313" key="2">
    <source>
        <dbReference type="Proteomes" id="UP000789901"/>
    </source>
</evidence>
<sequence>SKNKKQRAIKDELTKPKKRITAEQLKRQVLPFHLISHTNGLGSYALPLEYIYLEFDSLGLGS</sequence>
<name>A0ABN7XCQ9_GIGMA</name>
<proteinExistence type="predicted"/>
<accession>A0ABN7XCQ9</accession>
<protein>
    <submittedName>
        <fullName evidence="1">27059_t:CDS:1</fullName>
    </submittedName>
</protein>
<dbReference type="EMBL" id="CAJVQB010111723">
    <property type="protein sequence ID" value="CAG8852420.1"/>
    <property type="molecule type" value="Genomic_DNA"/>
</dbReference>
<organism evidence="1 2">
    <name type="scientific">Gigaspora margarita</name>
    <dbReference type="NCBI Taxonomy" id="4874"/>
    <lineage>
        <taxon>Eukaryota</taxon>
        <taxon>Fungi</taxon>
        <taxon>Fungi incertae sedis</taxon>
        <taxon>Mucoromycota</taxon>
        <taxon>Glomeromycotina</taxon>
        <taxon>Glomeromycetes</taxon>
        <taxon>Diversisporales</taxon>
        <taxon>Gigasporaceae</taxon>
        <taxon>Gigaspora</taxon>
    </lineage>
</organism>
<feature type="non-terminal residue" evidence="1">
    <location>
        <position position="62"/>
    </location>
</feature>
<keyword evidence="2" id="KW-1185">Reference proteome</keyword>